<dbReference type="InterPro" id="IPR041489">
    <property type="entry name" value="PDZ_6"/>
</dbReference>
<comment type="similarity">
    <text evidence="1">Belongs to the proteasome subunit p27 family.</text>
</comment>
<evidence type="ECO:0008006" key="7">
    <source>
        <dbReference type="Google" id="ProtNLM"/>
    </source>
</evidence>
<evidence type="ECO:0000256" key="2">
    <source>
        <dbReference type="ARBA" id="ARBA00023186"/>
    </source>
</evidence>
<proteinExistence type="inferred from homology"/>
<dbReference type="GO" id="GO:0070682">
    <property type="term" value="P:proteasome regulatory particle assembly"/>
    <property type="evidence" value="ECO:0007669"/>
    <property type="project" value="InterPro"/>
</dbReference>
<sequence length="204" mass="22748">MSREKLLTLSGRKAELEAEIERHGMVLKANKIGMNEPLIDVEGFPLPNIDVISVRKARNAIICLQNDRKVLLKEIENEMVQLFETGRSTASSDVQQQQCQLMEVDDHTVVSPSLEPFAVVEKVEPGQLADRMGVKIRDMILQIGTLTSQNFKALNQIQTVISNSQGSKLRFVIRKATTGEDVTLEMDFGTQGTRLGIFAKPLKN</sequence>
<evidence type="ECO:0000259" key="3">
    <source>
        <dbReference type="Pfam" id="PF17820"/>
    </source>
</evidence>
<keyword evidence="6" id="KW-1185">Reference proteome</keyword>
<dbReference type="InterPro" id="IPR040815">
    <property type="entry name" value="Nas2_N"/>
</dbReference>
<dbReference type="AlphaFoldDB" id="A0A182SXV1"/>
<reference evidence="6" key="1">
    <citation type="submission" date="2013-09" db="EMBL/GenBank/DDBJ databases">
        <title>The Genome Sequence of Anopheles maculatus species B.</title>
        <authorList>
            <consortium name="The Broad Institute Genomics Platform"/>
            <person name="Neafsey D.E."/>
            <person name="Besansky N."/>
            <person name="Howell P."/>
            <person name="Walton C."/>
            <person name="Young S.K."/>
            <person name="Zeng Q."/>
            <person name="Gargeya S."/>
            <person name="Fitzgerald M."/>
            <person name="Haas B."/>
            <person name="Abouelleil A."/>
            <person name="Allen A.W."/>
            <person name="Alvarado L."/>
            <person name="Arachchi H.M."/>
            <person name="Berlin A.M."/>
            <person name="Chapman S.B."/>
            <person name="Gainer-Dewar J."/>
            <person name="Goldberg J."/>
            <person name="Griggs A."/>
            <person name="Gujja S."/>
            <person name="Hansen M."/>
            <person name="Howarth C."/>
            <person name="Imamovic A."/>
            <person name="Ireland A."/>
            <person name="Larimer J."/>
            <person name="McCowan C."/>
            <person name="Murphy C."/>
            <person name="Pearson M."/>
            <person name="Poon T.W."/>
            <person name="Priest M."/>
            <person name="Roberts A."/>
            <person name="Saif S."/>
            <person name="Shea T."/>
            <person name="Sisk P."/>
            <person name="Sykes S."/>
            <person name="Wortman J."/>
            <person name="Nusbaum C."/>
            <person name="Birren B."/>
        </authorList>
    </citation>
    <scope>NUCLEOTIDE SEQUENCE [LARGE SCALE GENOMIC DNA]</scope>
    <source>
        <strain evidence="6">maculatus3</strain>
    </source>
</reference>
<dbReference type="Gene3D" id="6.10.140.1710">
    <property type="match status" value="1"/>
</dbReference>
<evidence type="ECO:0000313" key="5">
    <source>
        <dbReference type="EnsemblMetazoa" id="AMAM015623-PA"/>
    </source>
</evidence>
<dbReference type="GO" id="GO:0005737">
    <property type="term" value="C:cytoplasm"/>
    <property type="evidence" value="ECO:0007669"/>
    <property type="project" value="TreeGrafter"/>
</dbReference>
<dbReference type="GO" id="GO:0005634">
    <property type="term" value="C:nucleus"/>
    <property type="evidence" value="ECO:0007669"/>
    <property type="project" value="TreeGrafter"/>
</dbReference>
<evidence type="ECO:0000256" key="1">
    <source>
        <dbReference type="ARBA" id="ARBA00005256"/>
    </source>
</evidence>
<keyword evidence="2" id="KW-0143">Chaperone</keyword>
<accession>A0A182SXV1</accession>
<dbReference type="VEuPathDB" id="VectorBase:AMAM015623"/>
<dbReference type="Gene3D" id="2.30.42.10">
    <property type="match status" value="1"/>
</dbReference>
<feature type="domain" description="PDZ" evidence="3">
    <location>
        <begin position="119"/>
        <end position="175"/>
    </location>
</feature>
<evidence type="ECO:0000259" key="4">
    <source>
        <dbReference type="Pfam" id="PF18265"/>
    </source>
</evidence>
<organism evidence="5 6">
    <name type="scientific">Anopheles maculatus</name>
    <dbReference type="NCBI Taxonomy" id="74869"/>
    <lineage>
        <taxon>Eukaryota</taxon>
        <taxon>Metazoa</taxon>
        <taxon>Ecdysozoa</taxon>
        <taxon>Arthropoda</taxon>
        <taxon>Hexapoda</taxon>
        <taxon>Insecta</taxon>
        <taxon>Pterygota</taxon>
        <taxon>Neoptera</taxon>
        <taxon>Endopterygota</taxon>
        <taxon>Diptera</taxon>
        <taxon>Nematocera</taxon>
        <taxon>Culicoidea</taxon>
        <taxon>Culicidae</taxon>
        <taxon>Anophelinae</taxon>
        <taxon>Anopheles</taxon>
        <taxon>Anopheles maculatus group</taxon>
    </lineage>
</organism>
<reference evidence="5" key="2">
    <citation type="submission" date="2020-05" db="UniProtKB">
        <authorList>
            <consortium name="EnsemblMetazoa"/>
        </authorList>
    </citation>
    <scope>IDENTIFICATION</scope>
    <source>
        <strain evidence="5">maculatus3</strain>
    </source>
</reference>
<dbReference type="PANTHER" id="PTHR12651">
    <property type="entry name" value="26S PROTEASOME NON-ATPASE REGULATORY SUBUNIT 9"/>
    <property type="match status" value="1"/>
</dbReference>
<dbReference type="EnsemblMetazoa" id="AMAM015623-RA">
    <property type="protein sequence ID" value="AMAM015623-PA"/>
    <property type="gene ID" value="AMAM015623"/>
</dbReference>
<dbReference type="InterPro" id="IPR036034">
    <property type="entry name" value="PDZ_sf"/>
</dbReference>
<evidence type="ECO:0000313" key="6">
    <source>
        <dbReference type="Proteomes" id="UP000075901"/>
    </source>
</evidence>
<protein>
    <recommendedName>
        <fullName evidence="7">26S proteasome regulatory subunit p27</fullName>
    </recommendedName>
</protein>
<dbReference type="Pfam" id="PF18265">
    <property type="entry name" value="Nas2_N"/>
    <property type="match status" value="1"/>
</dbReference>
<dbReference type="Proteomes" id="UP000075901">
    <property type="component" value="Unassembled WGS sequence"/>
</dbReference>
<feature type="domain" description="Nas2 N-terminal" evidence="4">
    <location>
        <begin position="8"/>
        <end position="84"/>
    </location>
</feature>
<name>A0A182SXV1_9DIPT</name>
<dbReference type="SUPFAM" id="SSF50156">
    <property type="entry name" value="PDZ domain-like"/>
    <property type="match status" value="1"/>
</dbReference>
<dbReference type="PANTHER" id="PTHR12651:SF1">
    <property type="entry name" value="26S PROTEASOME NON-ATPASE REGULATORY SUBUNIT 9"/>
    <property type="match status" value="1"/>
</dbReference>
<dbReference type="Pfam" id="PF17820">
    <property type="entry name" value="PDZ_6"/>
    <property type="match status" value="1"/>
</dbReference>
<dbReference type="InterPro" id="IPR035269">
    <property type="entry name" value="PSMD9"/>
</dbReference>